<name>A0A345BWP9_9BACI</name>
<gene>
    <name evidence="3" type="ORF">DT065_04645</name>
</gene>
<dbReference type="PANTHER" id="PTHR42928">
    <property type="entry name" value="TRICARBOXYLATE-BINDING PROTEIN"/>
    <property type="match status" value="1"/>
</dbReference>
<evidence type="ECO:0000313" key="4">
    <source>
        <dbReference type="Proteomes" id="UP000252100"/>
    </source>
</evidence>
<dbReference type="Gene3D" id="3.40.190.10">
    <property type="entry name" value="Periplasmic binding protein-like II"/>
    <property type="match status" value="1"/>
</dbReference>
<feature type="chain" id="PRO_5038880343" evidence="2">
    <location>
        <begin position="24"/>
        <end position="327"/>
    </location>
</feature>
<feature type="signal peptide" evidence="2">
    <location>
        <begin position="1"/>
        <end position="23"/>
    </location>
</feature>
<dbReference type="Pfam" id="PF03401">
    <property type="entry name" value="TctC"/>
    <property type="match status" value="1"/>
</dbReference>
<reference evidence="3 4" key="1">
    <citation type="journal article" date="2018" name="J. Microbiol.">
        <title>Salicibibacter kimchii gen. nov., sp. nov., a moderately halophilic and alkalitolerant bacterium in the family Bacillaceae, isolated from kimchi.</title>
        <authorList>
            <person name="Jang J.Y."/>
            <person name="Oh Y.J."/>
            <person name="Lim S.K."/>
            <person name="Park H.K."/>
            <person name="Lee C."/>
            <person name="Kim J.Y."/>
            <person name="Lee M.A."/>
            <person name="Choi H.J."/>
        </authorList>
    </citation>
    <scope>NUCLEOTIDE SEQUENCE [LARGE SCALE GENOMIC DNA]</scope>
    <source>
        <strain evidence="3 4">NKC1-1</strain>
    </source>
</reference>
<dbReference type="PANTHER" id="PTHR42928:SF5">
    <property type="entry name" value="BLR1237 PROTEIN"/>
    <property type="match status" value="1"/>
</dbReference>
<dbReference type="InterPro" id="IPR042100">
    <property type="entry name" value="Bug_dom1"/>
</dbReference>
<protein>
    <submittedName>
        <fullName evidence="3">Tripartite tricarboxylate transporter substrate binding protein</fullName>
    </submittedName>
</protein>
<dbReference type="PIRSF" id="PIRSF017082">
    <property type="entry name" value="YflP"/>
    <property type="match status" value="1"/>
</dbReference>
<dbReference type="PROSITE" id="PS51257">
    <property type="entry name" value="PROKAR_LIPOPROTEIN"/>
    <property type="match status" value="1"/>
</dbReference>
<dbReference type="AlphaFoldDB" id="A0A345BWP9"/>
<organism evidence="3 4">
    <name type="scientific">Salicibibacter kimchii</name>
    <dbReference type="NCBI Taxonomy" id="2099786"/>
    <lineage>
        <taxon>Bacteria</taxon>
        <taxon>Bacillati</taxon>
        <taxon>Bacillota</taxon>
        <taxon>Bacilli</taxon>
        <taxon>Bacillales</taxon>
        <taxon>Bacillaceae</taxon>
        <taxon>Salicibibacter</taxon>
    </lineage>
</organism>
<evidence type="ECO:0000256" key="2">
    <source>
        <dbReference type="SAM" id="SignalP"/>
    </source>
</evidence>
<evidence type="ECO:0000256" key="1">
    <source>
        <dbReference type="ARBA" id="ARBA00006987"/>
    </source>
</evidence>
<dbReference type="KEGG" id="rue:DT065_04645"/>
<dbReference type="Gene3D" id="3.40.190.150">
    <property type="entry name" value="Bordetella uptake gene, domain 1"/>
    <property type="match status" value="1"/>
</dbReference>
<dbReference type="InterPro" id="IPR005064">
    <property type="entry name" value="BUG"/>
</dbReference>
<dbReference type="EMBL" id="CP031092">
    <property type="protein sequence ID" value="AXF55380.1"/>
    <property type="molecule type" value="Genomic_DNA"/>
</dbReference>
<dbReference type="SUPFAM" id="SSF53850">
    <property type="entry name" value="Periplasmic binding protein-like II"/>
    <property type="match status" value="1"/>
</dbReference>
<evidence type="ECO:0000313" key="3">
    <source>
        <dbReference type="EMBL" id="AXF55380.1"/>
    </source>
</evidence>
<accession>A0A345BWP9</accession>
<comment type="similarity">
    <text evidence="1">Belongs to the UPF0065 (bug) family.</text>
</comment>
<dbReference type="Proteomes" id="UP000252100">
    <property type="component" value="Chromosome"/>
</dbReference>
<keyword evidence="4" id="KW-1185">Reference proteome</keyword>
<dbReference type="CDD" id="cd07012">
    <property type="entry name" value="PBP2_Bug_TTT"/>
    <property type="match status" value="1"/>
</dbReference>
<sequence length="327" mass="35875">MRILKSKKITIFTLVIVFLMVLAACDTQTDGDASDYPRQPVTLMIPYGAGGTTDMFFRHFADIAEEHLGQNIIIENETGGGGLSMYSTLANADPDGYTLSGCCGNTLYGIVPHLDLMDHDGDDFTHIRPVMGYQHVVMASADAPFQTFKELIEYSKDNSIDFATPSPNNHIYAELINQEEDFELQWNVANYNDDGEILAAILGGHVDFTVTSPVSVSGAEEAGDVNILALINEEGIEDYPEVPTLQDLGYDLNLSATIGIGGPNDLPDKVVAKWDDVISETLEDSELKEFAETNGFTIPEMSPQEAEEHYEELEQQYGEVADRITGD</sequence>
<keyword evidence="2" id="KW-0732">Signal</keyword>
<proteinExistence type="inferred from homology"/>